<dbReference type="InterPro" id="IPR036291">
    <property type="entry name" value="NAD(P)-bd_dom_sf"/>
</dbReference>
<organism evidence="5 6">
    <name type="scientific">Aspergillus fumigatiaffinis</name>
    <dbReference type="NCBI Taxonomy" id="340414"/>
    <lineage>
        <taxon>Eukaryota</taxon>
        <taxon>Fungi</taxon>
        <taxon>Dikarya</taxon>
        <taxon>Ascomycota</taxon>
        <taxon>Pezizomycotina</taxon>
        <taxon>Eurotiomycetes</taxon>
        <taxon>Eurotiomycetidae</taxon>
        <taxon>Eurotiales</taxon>
        <taxon>Aspergillaceae</taxon>
        <taxon>Aspergillus</taxon>
        <taxon>Aspergillus subgen. Fumigati</taxon>
    </lineage>
</organism>
<dbReference type="SUPFAM" id="SSF51735">
    <property type="entry name" value="NAD(P)-binding Rossmann-fold domains"/>
    <property type="match status" value="1"/>
</dbReference>
<dbReference type="Pfam" id="PF12796">
    <property type="entry name" value="Ank_2"/>
    <property type="match status" value="3"/>
</dbReference>
<evidence type="ECO:0000256" key="4">
    <source>
        <dbReference type="PROSITE-ProRule" id="PRU00023"/>
    </source>
</evidence>
<dbReference type="InterPro" id="IPR020904">
    <property type="entry name" value="Sc_DH/Rdtase_CS"/>
</dbReference>
<dbReference type="SMART" id="SM00248">
    <property type="entry name" value="ANK"/>
    <property type="match status" value="10"/>
</dbReference>
<feature type="repeat" description="ANK" evidence="4">
    <location>
        <begin position="287"/>
        <end position="320"/>
    </location>
</feature>
<name>A0A8H4HFT6_9EURO</name>
<dbReference type="PANTHER" id="PTHR24198:SF165">
    <property type="entry name" value="ANKYRIN REPEAT-CONTAINING PROTEIN-RELATED"/>
    <property type="match status" value="1"/>
</dbReference>
<dbReference type="InterPro" id="IPR002110">
    <property type="entry name" value="Ankyrin_rpt"/>
</dbReference>
<dbReference type="InterPro" id="IPR036770">
    <property type="entry name" value="Ankyrin_rpt-contain_sf"/>
</dbReference>
<dbReference type="Proteomes" id="UP000653565">
    <property type="component" value="Unassembled WGS sequence"/>
</dbReference>
<evidence type="ECO:0000256" key="2">
    <source>
        <dbReference type="ARBA" id="ARBA00022857"/>
    </source>
</evidence>
<dbReference type="EMBL" id="JAAAPX010000015">
    <property type="protein sequence ID" value="KAF4242732.1"/>
    <property type="molecule type" value="Genomic_DNA"/>
</dbReference>
<accession>A0A8H4HFT6</accession>
<dbReference type="PANTHER" id="PTHR24198">
    <property type="entry name" value="ANKYRIN REPEAT AND PROTEIN KINASE DOMAIN-CONTAINING PROTEIN"/>
    <property type="match status" value="1"/>
</dbReference>
<reference evidence="5" key="1">
    <citation type="journal article" date="2020" name="bioRxiv">
        <title>Genomic and phenotypic heterogeneity of clinical isolates of the human pathogens Aspergillus fumigatus, Aspergillus lentulus and Aspergillus fumigatiaffinis.</title>
        <authorList>
            <person name="dos Santos R.A.C."/>
            <person name="Steenwyk J.L."/>
            <person name="Rivero-Menendez O."/>
            <person name="Mead M.E."/>
            <person name="Silva L.P."/>
            <person name="Bastos R.W."/>
            <person name="Alastruey-Izquierdo A."/>
            <person name="Goldman G.H."/>
            <person name="Rokas A."/>
        </authorList>
    </citation>
    <scope>NUCLEOTIDE SEQUENCE</scope>
    <source>
        <strain evidence="5">CNM-CM6805</strain>
    </source>
</reference>
<dbReference type="GO" id="GO:0044550">
    <property type="term" value="P:secondary metabolite biosynthetic process"/>
    <property type="evidence" value="ECO:0007669"/>
    <property type="project" value="UniProtKB-ARBA"/>
</dbReference>
<dbReference type="Pfam" id="PF00023">
    <property type="entry name" value="Ank"/>
    <property type="match status" value="1"/>
</dbReference>
<keyword evidence="2" id="KW-0521">NADP</keyword>
<dbReference type="InterPro" id="IPR002347">
    <property type="entry name" value="SDR_fam"/>
</dbReference>
<dbReference type="PROSITE" id="PS00061">
    <property type="entry name" value="ADH_SHORT"/>
    <property type="match status" value="1"/>
</dbReference>
<dbReference type="Pfam" id="PF13561">
    <property type="entry name" value="adh_short_C2"/>
    <property type="match status" value="1"/>
</dbReference>
<protein>
    <submittedName>
        <fullName evidence="5">Uncharacterized protein</fullName>
    </submittedName>
</protein>
<comment type="caution">
    <text evidence="5">The sequence shown here is derived from an EMBL/GenBank/DDBJ whole genome shotgun (WGS) entry which is preliminary data.</text>
</comment>
<dbReference type="CDD" id="cd05233">
    <property type="entry name" value="SDR_c"/>
    <property type="match status" value="1"/>
</dbReference>
<reference evidence="5" key="2">
    <citation type="submission" date="2020-04" db="EMBL/GenBank/DDBJ databases">
        <authorList>
            <person name="Santos R.A.C."/>
            <person name="Steenwyk J.L."/>
            <person name="Rivero-Menendez O."/>
            <person name="Mead M.E."/>
            <person name="Silva L.P."/>
            <person name="Bastos R.W."/>
            <person name="Alastruey-Izquierdo A."/>
            <person name="Goldman G.H."/>
            <person name="Rokas A."/>
        </authorList>
    </citation>
    <scope>NUCLEOTIDE SEQUENCE</scope>
    <source>
        <strain evidence="5">CNM-CM6805</strain>
    </source>
</reference>
<keyword evidence="1" id="KW-0677">Repeat</keyword>
<sequence length="902" mass="99096">MNMVVLPPEILHNILGHNAPSWRWGWRWKKWRKVMLARADLLWFLNLRLVNKQFDDIVIDHFHTAIRAGLIDRKLPICDGAPTPSTMAMARRLLCSLVERSRLQGGATRSVYPIVNTINAGVDGVAEFFLHRGDTDPEELRTRYLTGMVSMFVGLVGTNFINRVLAPAGAGGETIDDGLDCDREGWCGTALMAAAYLGRFNDMEDLLAWRIGNIADPDELLHLPLMAAAFGGQGDSIRFLINRGVNLNARTVVNGDTAVHFAALGGHSSLVNYLLEAGADADVVDTAGDTPLLWAARGGHADAVRELLRTGEVDVNFRDRLRRAPLIWAAARGFDNVVKELLLREEIDVNIMDGVLNLLAGPIYHAGSAGVPGGSPLEVAAMMGREDVFQRLYRHPEAYRELSTVFPRALTGGKASIVRTIIEAFPNTLEDYESSYEETAFLRAAEDSSEEVVRYLLSLNKTPINYQDRDGKTALYFAVESADFGKVTALLEHPDVDVNLQTDELSGCQSLLHCAVNQRCVDPEIMKVLLSRPDINVNARDYGGMTPLAYAAFNGKAELVKLLLQHHNVDVFPLDRFGGTPLLLAAKEGESHIVNILLKVPGTDIWHRNNWDRTALGLAGESGHAEVVRRLLDPGLKVTREIICDAMENTKEALVAIRRTPTTFLGSENERLAQERRIEEAYMGLGAVICQKFAAEGCNVAINYHSSRGVAEDLASRLAKEYSIKSIVLQGGLDIVIANAGWTRFADRRDIYDLSFEEWDKARLNVMAHVQLMQAAKPIFEKNADGGVYIMTSSIAGITPDGSSMGYSVTKAAALHLMKHLALSVGPKIRVNAVLPGLLLTDWGKKYGDTAIEWINQKAILKHETDLEDCANMFVTLAKNTSMTGQQIVVDSGLSMGTPPSK</sequence>
<dbReference type="PROSITE" id="PS50297">
    <property type="entry name" value="ANK_REP_REGION"/>
    <property type="match status" value="3"/>
</dbReference>
<dbReference type="SUPFAM" id="SSF48403">
    <property type="entry name" value="Ankyrin repeat"/>
    <property type="match status" value="2"/>
</dbReference>
<evidence type="ECO:0000313" key="5">
    <source>
        <dbReference type="EMBL" id="KAF4242732.1"/>
    </source>
</evidence>
<dbReference type="PROSITE" id="PS50088">
    <property type="entry name" value="ANK_REPEAT"/>
    <property type="match status" value="3"/>
</dbReference>
<feature type="repeat" description="ANK" evidence="4">
    <location>
        <begin position="543"/>
        <end position="566"/>
    </location>
</feature>
<evidence type="ECO:0000256" key="3">
    <source>
        <dbReference type="ARBA" id="ARBA00023043"/>
    </source>
</evidence>
<keyword evidence="6" id="KW-1185">Reference proteome</keyword>
<evidence type="ECO:0000313" key="6">
    <source>
        <dbReference type="Proteomes" id="UP000653565"/>
    </source>
</evidence>
<gene>
    <name evidence="5" type="ORF">CNMCM6805_002356</name>
</gene>
<dbReference type="Gene3D" id="1.25.40.20">
    <property type="entry name" value="Ankyrin repeat-containing domain"/>
    <property type="match status" value="2"/>
</dbReference>
<evidence type="ECO:0000256" key="1">
    <source>
        <dbReference type="ARBA" id="ARBA00022737"/>
    </source>
</evidence>
<proteinExistence type="predicted"/>
<dbReference type="PRINTS" id="PR00081">
    <property type="entry name" value="GDHRDH"/>
</dbReference>
<dbReference type="OrthoDB" id="1577640at2759"/>
<dbReference type="Gene3D" id="3.40.50.720">
    <property type="entry name" value="NAD(P)-binding Rossmann-like Domain"/>
    <property type="match status" value="1"/>
</dbReference>
<feature type="repeat" description="ANK" evidence="4">
    <location>
        <begin position="254"/>
        <end position="286"/>
    </location>
</feature>
<keyword evidence="3 4" id="KW-0040">ANK repeat</keyword>
<dbReference type="AlphaFoldDB" id="A0A8H4HFT6"/>